<reference evidence="1 2" key="1">
    <citation type="submission" date="2019-07" db="EMBL/GenBank/DDBJ databases">
        <title>Genomic Encyclopedia of Type Strains, Phase IV (KMG-IV): sequencing the most valuable type-strain genomes for metagenomic binning, comparative biology and taxonomic classification.</title>
        <authorList>
            <person name="Goeker M."/>
        </authorList>
    </citation>
    <scope>NUCLEOTIDE SEQUENCE [LARGE SCALE GENOMIC DNA]</scope>
    <source>
        <strain evidence="1 2">SS015</strain>
    </source>
</reference>
<evidence type="ECO:0000313" key="2">
    <source>
        <dbReference type="Proteomes" id="UP000324159"/>
    </source>
</evidence>
<dbReference type="EMBL" id="VNIB01000001">
    <property type="protein sequence ID" value="TYP00142.1"/>
    <property type="molecule type" value="Genomic_DNA"/>
</dbReference>
<dbReference type="Gene3D" id="3.30.160.150">
    <property type="entry name" value="Lipoprotein like domain"/>
    <property type="match status" value="1"/>
</dbReference>
<dbReference type="InterPro" id="IPR007485">
    <property type="entry name" value="LPS_assembly_LptE"/>
</dbReference>
<proteinExistence type="predicted"/>
<dbReference type="Proteomes" id="UP000324159">
    <property type="component" value="Unassembled WGS sequence"/>
</dbReference>
<dbReference type="PROSITE" id="PS51257">
    <property type="entry name" value="PROKAR_LIPOPROTEIN"/>
    <property type="match status" value="1"/>
</dbReference>
<name>A0A5D3WNJ8_9BACT</name>
<dbReference type="RefSeq" id="WP_148894328.1">
    <property type="nucleotide sequence ID" value="NZ_VNIB01000001.1"/>
</dbReference>
<accession>A0A5D3WNJ8</accession>
<dbReference type="AlphaFoldDB" id="A0A5D3WNJ8"/>
<comment type="caution">
    <text evidence="1">The sequence shown here is derived from an EMBL/GenBank/DDBJ whole genome shotgun (WGS) entry which is preliminary data.</text>
</comment>
<sequence>MRPSRSFLLGTLLLAGLLLVAGCGYRLAGQGTSLPGGVKSLYIASFANKTAEPFLDTAISNALSRRFNRSRNLRVVAEENQAEAVLSGAVVGYSSRPLSYDRQDRVREYRSKMKVEGRLTSVSDGRILWQGSVGWQEDYAASDNLALQEDRERAAVEVLVERLADELYYRLMDDF</sequence>
<dbReference type="GO" id="GO:0043165">
    <property type="term" value="P:Gram-negative-bacterium-type cell outer membrane assembly"/>
    <property type="evidence" value="ECO:0007669"/>
    <property type="project" value="InterPro"/>
</dbReference>
<dbReference type="OrthoDB" id="5511003at2"/>
<protein>
    <submittedName>
        <fullName evidence="1">Outer membrane lipopolysaccharide assembly protein LptE/RlpB</fullName>
    </submittedName>
</protein>
<dbReference type="Pfam" id="PF04390">
    <property type="entry name" value="LptE"/>
    <property type="match status" value="1"/>
</dbReference>
<gene>
    <name evidence="1" type="ORF">EDC39_101302</name>
</gene>
<evidence type="ECO:0000313" key="1">
    <source>
        <dbReference type="EMBL" id="TYP00142.1"/>
    </source>
</evidence>
<organism evidence="1 2">
    <name type="scientific">Geothermobacter ehrlichii</name>
    <dbReference type="NCBI Taxonomy" id="213224"/>
    <lineage>
        <taxon>Bacteria</taxon>
        <taxon>Pseudomonadati</taxon>
        <taxon>Thermodesulfobacteriota</taxon>
        <taxon>Desulfuromonadia</taxon>
        <taxon>Desulfuromonadales</taxon>
        <taxon>Geothermobacteraceae</taxon>
        <taxon>Geothermobacter</taxon>
    </lineage>
</organism>
<dbReference type="GO" id="GO:0019867">
    <property type="term" value="C:outer membrane"/>
    <property type="evidence" value="ECO:0007669"/>
    <property type="project" value="InterPro"/>
</dbReference>
<keyword evidence="2" id="KW-1185">Reference proteome</keyword>